<keyword evidence="2" id="KW-1185">Reference proteome</keyword>
<dbReference type="EMBL" id="KN839946">
    <property type="protein sequence ID" value="KIJ58381.1"/>
    <property type="molecule type" value="Genomic_DNA"/>
</dbReference>
<evidence type="ECO:0000313" key="2">
    <source>
        <dbReference type="Proteomes" id="UP000053820"/>
    </source>
</evidence>
<dbReference type="OrthoDB" id="2186602at2759"/>
<dbReference type="Proteomes" id="UP000053820">
    <property type="component" value="Unassembled WGS sequence"/>
</dbReference>
<accession>A0A0C9W6J7</accession>
<sequence length="204" mass="22561">MDPATNDPLLALRQAIKSKTQVTYLCDNEPTASLLSATHISLGPSLSLPKSSPTRYTKPGVSNASSPADFYTLEAIYLAWLLRDAPGAEYMKQARESGLAVGFELLNSLFCLVLELSRDGFGNALRVSRWPYREVVKCQIKREALVRYPKSTRGIGRVFTRNTLSVTTGRATEELSVSLIDVNENVEGARNLEANSKPQRKYSF</sequence>
<name>A0A0C9W6J7_9AGAM</name>
<organism evidence="1 2">
    <name type="scientific">Hydnomerulius pinastri MD-312</name>
    <dbReference type="NCBI Taxonomy" id="994086"/>
    <lineage>
        <taxon>Eukaryota</taxon>
        <taxon>Fungi</taxon>
        <taxon>Dikarya</taxon>
        <taxon>Basidiomycota</taxon>
        <taxon>Agaricomycotina</taxon>
        <taxon>Agaricomycetes</taxon>
        <taxon>Agaricomycetidae</taxon>
        <taxon>Boletales</taxon>
        <taxon>Boletales incertae sedis</taxon>
        <taxon>Leucogyrophana</taxon>
    </lineage>
</organism>
<gene>
    <name evidence="1" type="ORF">HYDPIDRAFT_190815</name>
</gene>
<dbReference type="HOGENOM" id="CLU_1343419_0_0_1"/>
<proteinExistence type="predicted"/>
<reference evidence="1 2" key="1">
    <citation type="submission" date="2014-04" db="EMBL/GenBank/DDBJ databases">
        <title>Evolutionary Origins and Diversification of the Mycorrhizal Mutualists.</title>
        <authorList>
            <consortium name="DOE Joint Genome Institute"/>
            <consortium name="Mycorrhizal Genomics Consortium"/>
            <person name="Kohler A."/>
            <person name="Kuo A."/>
            <person name="Nagy L.G."/>
            <person name="Floudas D."/>
            <person name="Copeland A."/>
            <person name="Barry K.W."/>
            <person name="Cichocki N."/>
            <person name="Veneault-Fourrey C."/>
            <person name="LaButti K."/>
            <person name="Lindquist E.A."/>
            <person name="Lipzen A."/>
            <person name="Lundell T."/>
            <person name="Morin E."/>
            <person name="Murat C."/>
            <person name="Riley R."/>
            <person name="Ohm R."/>
            <person name="Sun H."/>
            <person name="Tunlid A."/>
            <person name="Henrissat B."/>
            <person name="Grigoriev I.V."/>
            <person name="Hibbett D.S."/>
            <person name="Martin F."/>
        </authorList>
    </citation>
    <scope>NUCLEOTIDE SEQUENCE [LARGE SCALE GENOMIC DNA]</scope>
    <source>
        <strain evidence="1 2">MD-312</strain>
    </source>
</reference>
<protein>
    <submittedName>
        <fullName evidence="1">Uncharacterized protein</fullName>
    </submittedName>
</protein>
<evidence type="ECO:0000313" key="1">
    <source>
        <dbReference type="EMBL" id="KIJ58381.1"/>
    </source>
</evidence>
<dbReference type="AlphaFoldDB" id="A0A0C9W6J7"/>